<dbReference type="InterPro" id="IPR006094">
    <property type="entry name" value="Oxid_FAD_bind_N"/>
</dbReference>
<dbReference type="SUPFAM" id="SSF54373">
    <property type="entry name" value="FAD-linked reductases, C-terminal domain"/>
    <property type="match status" value="1"/>
</dbReference>
<protein>
    <recommendedName>
        <fullName evidence="6">FAD-binding PCMH-type domain-containing protein</fullName>
    </recommendedName>
</protein>
<comment type="similarity">
    <text evidence="2">Belongs to the MSOX/MTOX family.</text>
</comment>
<dbReference type="Gene3D" id="3.50.50.60">
    <property type="entry name" value="FAD/NAD(P)-binding domain"/>
    <property type="match status" value="1"/>
</dbReference>
<dbReference type="PANTHER" id="PTHR10961">
    <property type="entry name" value="PEROXISOMAL SARCOSINE OXIDASE"/>
    <property type="match status" value="1"/>
</dbReference>
<dbReference type="SUPFAM" id="SSF56176">
    <property type="entry name" value="FAD-binding/transporter-associated domain-like"/>
    <property type="match status" value="1"/>
</dbReference>
<dbReference type="InterPro" id="IPR016169">
    <property type="entry name" value="FAD-bd_PCMH_sub2"/>
</dbReference>
<evidence type="ECO:0000313" key="7">
    <source>
        <dbReference type="EMBL" id="KAG5656042.1"/>
    </source>
</evidence>
<dbReference type="InterPro" id="IPR036188">
    <property type="entry name" value="FAD/NAD-bd_sf"/>
</dbReference>
<dbReference type="Proteomes" id="UP000782241">
    <property type="component" value="Unassembled WGS sequence"/>
</dbReference>
<name>A0A9P7GSE3_9HYPO</name>
<keyword evidence="4" id="KW-0274">FAD</keyword>
<comment type="caution">
    <text evidence="7">The sequence shown here is derived from an EMBL/GenBank/DDBJ whole genome shotgun (WGS) entry which is preliminary data.</text>
</comment>
<dbReference type="NCBIfam" id="NF008425">
    <property type="entry name" value="PRK11259.1"/>
    <property type="match status" value="1"/>
</dbReference>
<sequence length="865" mass="94292">MSALYEMKIHSVCVLGLSVATGVLGSTCCNRLKERLGHTISLTDIEGYNTTISGFWSIQEATLEPACVLRPNEAEDISEALKIINQGNCRFSIKSHGHAPAAGFANAEGGVTIDLTTLSSVSLNKDSTMARVGAGAKWLNVYQHLKGSGVQVAGGRNGNVGVGGLLLGGGISHFTTRVGWACDQVLNYQVVLANGTLINANKDNYADLFVALKGGGNNFGIVTRFDLQTFRQGKISTTTITYNVSQRAKLFEAFTNLLDSSAYDPLASLVTTLVYSSASKSWSLKSSAVYTKPVTNPEVFHELSTIPHETIVKNITTLEAFADEEDTPPLNWLFATAAFRPSSENMREMFDTLNRTIYTFNPQGGVTWAIAFEPLVAGMLKNPKDRNVLGLKTAEGGYIVLISALWPNSTADSSVESTARSVLSSWKREARAKGLLQEFTYLNYAAPYQDPLKSLSKEERRFLRATSQKYDPEQVLQRKVVAVVGLGALGSAAAYHAAIKGSKVIGFEQFEFGNVYGSSHDTSRIVRTSYGSPDYVALARAAYKDWAELERRSGLQMLTITGGVVFFPKLSDTSDLNEFEKSMSASQFTRSLDANNIPYELLDAQDVKKRWPAFNVPDGVQTIYTADSGMVHASKSVAAMQYQARANGAVLKEKTRVDAVTPNANGKGVTIETSQGQFHVEKVILACDAWINKLLAPLGCEIPLTVMQEQVTYYKPADLSPFEETKFPVWIWAGDRYFYGFPMYGEPAIKAGRDTSNNLMTPEKRTFIPSEDLFNELTSFMGNLIPMRGEPLRTITCQYAITPDRQFVISPLKNHPSIIVGLGGGHAFKFAPAIGRVLAELAIDGSTKEDISNFGIPRTSAGSKL</sequence>
<evidence type="ECO:0000313" key="8">
    <source>
        <dbReference type="Proteomes" id="UP000782241"/>
    </source>
</evidence>
<feature type="domain" description="FAD-binding PCMH-type" evidence="6">
    <location>
        <begin position="61"/>
        <end position="232"/>
    </location>
</feature>
<dbReference type="InterPro" id="IPR045170">
    <property type="entry name" value="MTOX"/>
</dbReference>
<evidence type="ECO:0000256" key="3">
    <source>
        <dbReference type="ARBA" id="ARBA00022630"/>
    </source>
</evidence>
<keyword evidence="5" id="KW-0560">Oxidoreductase</keyword>
<dbReference type="InterPro" id="IPR006076">
    <property type="entry name" value="FAD-dep_OxRdtase"/>
</dbReference>
<evidence type="ECO:0000256" key="2">
    <source>
        <dbReference type="ARBA" id="ARBA00010989"/>
    </source>
</evidence>
<dbReference type="SUPFAM" id="SSF51905">
    <property type="entry name" value="FAD/NAD(P)-binding domain"/>
    <property type="match status" value="1"/>
</dbReference>
<organism evidence="7 8">
    <name type="scientific">Fusarium avenaceum</name>
    <dbReference type="NCBI Taxonomy" id="40199"/>
    <lineage>
        <taxon>Eukaryota</taxon>
        <taxon>Fungi</taxon>
        <taxon>Dikarya</taxon>
        <taxon>Ascomycota</taxon>
        <taxon>Pezizomycotina</taxon>
        <taxon>Sordariomycetes</taxon>
        <taxon>Hypocreomycetidae</taxon>
        <taxon>Hypocreales</taxon>
        <taxon>Nectriaceae</taxon>
        <taxon>Fusarium</taxon>
        <taxon>Fusarium tricinctum species complex</taxon>
    </lineage>
</organism>
<evidence type="ECO:0000256" key="5">
    <source>
        <dbReference type="ARBA" id="ARBA00023002"/>
    </source>
</evidence>
<evidence type="ECO:0000259" key="6">
    <source>
        <dbReference type="PROSITE" id="PS51387"/>
    </source>
</evidence>
<dbReference type="PROSITE" id="PS51387">
    <property type="entry name" value="FAD_PCMH"/>
    <property type="match status" value="1"/>
</dbReference>
<dbReference type="InterPro" id="IPR016166">
    <property type="entry name" value="FAD-bd_PCMH"/>
</dbReference>
<reference evidence="7" key="1">
    <citation type="submission" date="2021-04" db="EMBL/GenBank/DDBJ databases">
        <title>Draft genome of Fusarium avenaceum strain F156N33, isolated from an atmospheric sample in Virginia.</title>
        <authorList>
            <person name="Yang S."/>
            <person name="Vinatzer B.A."/>
            <person name="Coleman J."/>
        </authorList>
    </citation>
    <scope>NUCLEOTIDE SEQUENCE</scope>
    <source>
        <strain evidence="7">F156N33</strain>
    </source>
</reference>
<accession>A0A9P7GSE3</accession>
<dbReference type="Gene3D" id="3.30.9.10">
    <property type="entry name" value="D-Amino Acid Oxidase, subunit A, domain 2"/>
    <property type="match status" value="1"/>
</dbReference>
<dbReference type="EMBL" id="JAGPUO010000024">
    <property type="protein sequence ID" value="KAG5656042.1"/>
    <property type="molecule type" value="Genomic_DNA"/>
</dbReference>
<dbReference type="Pfam" id="PF01266">
    <property type="entry name" value="DAO"/>
    <property type="match status" value="1"/>
</dbReference>
<dbReference type="InterPro" id="IPR036318">
    <property type="entry name" value="FAD-bd_PCMH-like_sf"/>
</dbReference>
<evidence type="ECO:0000256" key="1">
    <source>
        <dbReference type="ARBA" id="ARBA00001974"/>
    </source>
</evidence>
<dbReference type="GO" id="GO:0071949">
    <property type="term" value="F:FAD binding"/>
    <property type="evidence" value="ECO:0007669"/>
    <property type="project" value="InterPro"/>
</dbReference>
<proteinExistence type="inferred from homology"/>
<keyword evidence="8" id="KW-1185">Reference proteome</keyword>
<dbReference type="PANTHER" id="PTHR10961:SF7">
    <property type="entry name" value="FAD DEPENDENT OXIDOREDUCTASE DOMAIN-CONTAINING PROTEIN"/>
    <property type="match status" value="1"/>
</dbReference>
<gene>
    <name evidence="7" type="ORF">KAF25_001612</name>
</gene>
<dbReference type="GO" id="GO:0008115">
    <property type="term" value="F:sarcosine oxidase activity"/>
    <property type="evidence" value="ECO:0007669"/>
    <property type="project" value="TreeGrafter"/>
</dbReference>
<evidence type="ECO:0000256" key="4">
    <source>
        <dbReference type="ARBA" id="ARBA00022827"/>
    </source>
</evidence>
<dbReference type="Gene3D" id="3.30.465.10">
    <property type="match status" value="1"/>
</dbReference>
<dbReference type="AlphaFoldDB" id="A0A9P7GSE3"/>
<keyword evidence="3" id="KW-0285">Flavoprotein</keyword>
<dbReference type="Pfam" id="PF01565">
    <property type="entry name" value="FAD_binding_4"/>
    <property type="match status" value="1"/>
</dbReference>
<comment type="cofactor">
    <cofactor evidence="1">
        <name>FAD</name>
        <dbReference type="ChEBI" id="CHEBI:57692"/>
    </cofactor>
</comment>